<comment type="caution">
    <text evidence="1">The sequence shown here is derived from an EMBL/GenBank/DDBJ whole genome shotgun (WGS) entry which is preliminary data.</text>
</comment>
<dbReference type="Proteomes" id="UP001561463">
    <property type="component" value="Unassembled WGS sequence"/>
</dbReference>
<organism evidence="1 2">
    <name type="scientific">Pseudenterobacter timonensis</name>
    <dbReference type="NCBI Taxonomy" id="1755099"/>
    <lineage>
        <taxon>Bacteria</taxon>
        <taxon>Pseudomonadati</taxon>
        <taxon>Pseudomonadota</taxon>
        <taxon>Gammaproteobacteria</taxon>
        <taxon>Enterobacterales</taxon>
        <taxon>Enterobacteriaceae</taxon>
        <taxon>Pseudenterobacter</taxon>
    </lineage>
</organism>
<evidence type="ECO:0000313" key="1">
    <source>
        <dbReference type="EMBL" id="MEX9252770.1"/>
    </source>
</evidence>
<dbReference type="EMBL" id="JBFZPZ010000006">
    <property type="protein sequence ID" value="MEX9252770.1"/>
    <property type="molecule type" value="Genomic_DNA"/>
</dbReference>
<protein>
    <recommendedName>
        <fullName evidence="3">Secreted protein</fullName>
    </recommendedName>
</protein>
<name>A0ABV4A5H2_9ENTR</name>
<evidence type="ECO:0000313" key="2">
    <source>
        <dbReference type="Proteomes" id="UP001561463"/>
    </source>
</evidence>
<accession>A0ABV4A5H2</accession>
<proteinExistence type="predicted"/>
<sequence>MVPLLISLVLPLVNAMPSPSVPEKVPSFSIPMPVSERRAVFPLITPVDLFFIVKAEESSLTKTPFSKPMTFPSLLKVPTIELIFTAFPEVDDMAASASFTISTGWAPVLTSRPLPLPEILPLLVSDEILIPLSVTAGVSSAEEIVTSLLMTYWVSAEKFCGTEVD</sequence>
<gene>
    <name evidence="1" type="ORF">AB7Z85_09680</name>
</gene>
<evidence type="ECO:0008006" key="3">
    <source>
        <dbReference type="Google" id="ProtNLM"/>
    </source>
</evidence>
<reference evidence="1 2" key="1">
    <citation type="submission" date="2024-03" db="EMBL/GenBank/DDBJ databases">
        <title>Role of Flies in the Dissemination of Carbapenem-Resistant Enterobacteriaceae (CRE): An Epidemiological and Genomic Study in China.</title>
        <authorList>
            <person name="Chen K."/>
            <person name="Zhang R."/>
            <person name="Chen S."/>
        </authorList>
    </citation>
    <scope>NUCLEOTIDE SEQUENCE [LARGE SCALE GENOMIC DNA]</scope>
    <source>
        <strain evidence="2">fly-313</strain>
    </source>
</reference>
<keyword evidence="2" id="KW-1185">Reference proteome</keyword>